<dbReference type="SUPFAM" id="SSF103473">
    <property type="entry name" value="MFS general substrate transporter"/>
    <property type="match status" value="1"/>
</dbReference>
<keyword evidence="3 6" id="KW-0812">Transmembrane</keyword>
<dbReference type="Gene3D" id="1.20.1250.20">
    <property type="entry name" value="MFS general substrate transporter like domains"/>
    <property type="match status" value="2"/>
</dbReference>
<keyword evidence="2" id="KW-0813">Transport</keyword>
<proteinExistence type="predicted"/>
<name>A0A6G4A1F9_9BACL</name>
<feature type="transmembrane region" description="Helical" evidence="6">
    <location>
        <begin position="156"/>
        <end position="175"/>
    </location>
</feature>
<feature type="transmembrane region" description="Helical" evidence="6">
    <location>
        <begin position="332"/>
        <end position="351"/>
    </location>
</feature>
<dbReference type="InterPro" id="IPR020846">
    <property type="entry name" value="MFS_dom"/>
</dbReference>
<feature type="transmembrane region" description="Helical" evidence="6">
    <location>
        <begin position="269"/>
        <end position="288"/>
    </location>
</feature>
<dbReference type="PANTHER" id="PTHR23518:SF2">
    <property type="entry name" value="MAJOR FACILITATOR SUPERFAMILY TRANSPORTER"/>
    <property type="match status" value="1"/>
</dbReference>
<feature type="transmembrane region" description="Helical" evidence="6">
    <location>
        <begin position="209"/>
        <end position="228"/>
    </location>
</feature>
<evidence type="ECO:0000256" key="2">
    <source>
        <dbReference type="ARBA" id="ARBA00022448"/>
    </source>
</evidence>
<accession>A0A6G4A1F9</accession>
<protein>
    <submittedName>
        <fullName evidence="8">MFS transporter</fullName>
    </submittedName>
</protein>
<keyword evidence="5 6" id="KW-0472">Membrane</keyword>
<dbReference type="Pfam" id="PF07690">
    <property type="entry name" value="MFS_1"/>
    <property type="match status" value="1"/>
</dbReference>
<organism evidence="8">
    <name type="scientific">Paenibacillus sp. SYP-B3998</name>
    <dbReference type="NCBI Taxonomy" id="2678564"/>
    <lineage>
        <taxon>Bacteria</taxon>
        <taxon>Bacillati</taxon>
        <taxon>Bacillota</taxon>
        <taxon>Bacilli</taxon>
        <taxon>Bacillales</taxon>
        <taxon>Paenibacillaceae</taxon>
        <taxon>Paenibacillus</taxon>
    </lineage>
</organism>
<comment type="caution">
    <text evidence="8">The sequence shown here is derived from an EMBL/GenBank/DDBJ whole genome shotgun (WGS) entry which is preliminary data.</text>
</comment>
<feature type="transmembrane region" description="Helical" evidence="6">
    <location>
        <begin position="77"/>
        <end position="98"/>
    </location>
</feature>
<dbReference type="GO" id="GO:0022857">
    <property type="term" value="F:transmembrane transporter activity"/>
    <property type="evidence" value="ECO:0007669"/>
    <property type="project" value="InterPro"/>
</dbReference>
<feature type="transmembrane region" description="Helical" evidence="6">
    <location>
        <begin position="294"/>
        <end position="311"/>
    </location>
</feature>
<reference evidence="8" key="1">
    <citation type="submission" date="2020-02" db="EMBL/GenBank/DDBJ databases">
        <authorList>
            <person name="Shen X.-R."/>
            <person name="Zhang Y.-X."/>
        </authorList>
    </citation>
    <scope>NUCLEOTIDE SEQUENCE</scope>
    <source>
        <strain evidence="8">SYP-B3998</strain>
    </source>
</reference>
<comment type="subcellular location">
    <subcellularLocation>
        <location evidence="1">Cell membrane</location>
        <topology evidence="1">Multi-pass membrane protein</topology>
    </subcellularLocation>
</comment>
<feature type="transmembrane region" description="Helical" evidence="6">
    <location>
        <begin position="240"/>
        <end position="257"/>
    </location>
</feature>
<dbReference type="CDD" id="cd17370">
    <property type="entry name" value="MFS_MJ1317_like"/>
    <property type="match status" value="1"/>
</dbReference>
<dbReference type="GO" id="GO:0005886">
    <property type="term" value="C:plasma membrane"/>
    <property type="evidence" value="ECO:0007669"/>
    <property type="project" value="UniProtKB-SubCell"/>
</dbReference>
<dbReference type="InterPro" id="IPR011701">
    <property type="entry name" value="MFS"/>
</dbReference>
<evidence type="ECO:0000259" key="7">
    <source>
        <dbReference type="PROSITE" id="PS50850"/>
    </source>
</evidence>
<evidence type="ECO:0000256" key="5">
    <source>
        <dbReference type="ARBA" id="ARBA00023136"/>
    </source>
</evidence>
<keyword evidence="4 6" id="KW-1133">Transmembrane helix</keyword>
<feature type="domain" description="Major facilitator superfamily (MFS) profile" evidence="7">
    <location>
        <begin position="158"/>
        <end position="389"/>
    </location>
</feature>
<dbReference type="AlphaFoldDB" id="A0A6G4A1F9"/>
<evidence type="ECO:0000256" key="6">
    <source>
        <dbReference type="SAM" id="Phobius"/>
    </source>
</evidence>
<evidence type="ECO:0000256" key="1">
    <source>
        <dbReference type="ARBA" id="ARBA00004651"/>
    </source>
</evidence>
<dbReference type="InterPro" id="IPR036259">
    <property type="entry name" value="MFS_trans_sf"/>
</dbReference>
<dbReference type="PANTHER" id="PTHR23518">
    <property type="entry name" value="C-METHYLTRANSFERASE"/>
    <property type="match status" value="1"/>
</dbReference>
<feature type="transmembrane region" description="Helical" evidence="6">
    <location>
        <begin position="357"/>
        <end position="378"/>
    </location>
</feature>
<evidence type="ECO:0000256" key="3">
    <source>
        <dbReference type="ARBA" id="ARBA00022692"/>
    </source>
</evidence>
<dbReference type="PROSITE" id="PS50850">
    <property type="entry name" value="MFS"/>
    <property type="match status" value="1"/>
</dbReference>
<evidence type="ECO:0000313" key="8">
    <source>
        <dbReference type="EMBL" id="NEW07661.1"/>
    </source>
</evidence>
<sequence>MNNVWILSLVSFFTDMGSYMVVPLVPILLASSGPVFIGIIDGVAESLTSVLKLWSGYASDHRKNHKRMAIWGYGLSGIGRIFLIIATSWLGVFVWKIVDRVGKGIRTAPRDALISEAGGKRQGRSFGLHQMMDMLGASIGIGIAYVMLIVVDQDNYRSIFIASLIPIIIGFSMLFKIKDRYKEDAKDNHKVTRSSIKSWNRFDRTTKRILLVILFFTFANSSNSFLLLRANELGVSTENTLLLYLAFHLIASLLSYFSGLISDRFGSRLILTAGYGLYGLIYFQFGFSSSLTELWLGFCLLGIYSALTKGVEKAVIARSAPSEMKATALGAYAMFTGIGLLPASLLMGVVWEVFGATVAFNLCGGIAVLTAILIYWVLSSQRKLEKCIN</sequence>
<dbReference type="EMBL" id="JAAIKC010000006">
    <property type="protein sequence ID" value="NEW07661.1"/>
    <property type="molecule type" value="Genomic_DNA"/>
</dbReference>
<evidence type="ECO:0000256" key="4">
    <source>
        <dbReference type="ARBA" id="ARBA00022989"/>
    </source>
</evidence>
<dbReference type="RefSeq" id="WP_163949026.1">
    <property type="nucleotide sequence ID" value="NZ_JAAIKC010000006.1"/>
</dbReference>
<feature type="transmembrane region" description="Helical" evidence="6">
    <location>
        <begin position="131"/>
        <end position="150"/>
    </location>
</feature>
<gene>
    <name evidence="8" type="ORF">GK047_16800</name>
</gene>